<accession>A0A2B4SYT8</accession>
<keyword evidence="1 5" id="KW-0489">Methyltransferase</keyword>
<comment type="caution">
    <text evidence="5">The sequence shown here is derived from an EMBL/GenBank/DDBJ whole genome shotgun (WGS) entry which is preliminary data.</text>
</comment>
<dbReference type="GO" id="GO:0008757">
    <property type="term" value="F:S-adenosylmethionine-dependent methyltransferase activity"/>
    <property type="evidence" value="ECO:0007669"/>
    <property type="project" value="TreeGrafter"/>
</dbReference>
<keyword evidence="6" id="KW-1185">Reference proteome</keyword>
<dbReference type="Pfam" id="PF13578">
    <property type="entry name" value="Methyltransf_24"/>
    <property type="match status" value="1"/>
</dbReference>
<evidence type="ECO:0000256" key="2">
    <source>
        <dbReference type="ARBA" id="ARBA00022679"/>
    </source>
</evidence>
<dbReference type="Gene3D" id="3.40.50.150">
    <property type="entry name" value="Vaccinia Virus protein VP39"/>
    <property type="match status" value="2"/>
</dbReference>
<organism evidence="5 6">
    <name type="scientific">Stylophora pistillata</name>
    <name type="common">Smooth cauliflower coral</name>
    <dbReference type="NCBI Taxonomy" id="50429"/>
    <lineage>
        <taxon>Eukaryota</taxon>
        <taxon>Metazoa</taxon>
        <taxon>Cnidaria</taxon>
        <taxon>Anthozoa</taxon>
        <taxon>Hexacorallia</taxon>
        <taxon>Scleractinia</taxon>
        <taxon>Astrocoeniina</taxon>
        <taxon>Pocilloporidae</taxon>
        <taxon>Stylophora</taxon>
    </lineage>
</organism>
<dbReference type="InterPro" id="IPR002935">
    <property type="entry name" value="SAM_O-MeTrfase"/>
</dbReference>
<protein>
    <submittedName>
        <fullName evidence="5">Catechol O-methyltransferase domain-containing protein 1</fullName>
    </submittedName>
</protein>
<dbReference type="InterPro" id="IPR050362">
    <property type="entry name" value="Cation-dep_OMT"/>
</dbReference>
<dbReference type="STRING" id="50429.A0A2B4SYT8"/>
<evidence type="ECO:0000313" key="6">
    <source>
        <dbReference type="Proteomes" id="UP000225706"/>
    </source>
</evidence>
<evidence type="ECO:0000256" key="4">
    <source>
        <dbReference type="ARBA" id="ARBA00023453"/>
    </source>
</evidence>
<dbReference type="GO" id="GO:0008171">
    <property type="term" value="F:O-methyltransferase activity"/>
    <property type="evidence" value="ECO:0007669"/>
    <property type="project" value="InterPro"/>
</dbReference>
<dbReference type="PANTHER" id="PTHR10509">
    <property type="entry name" value="O-METHYLTRANSFERASE-RELATED"/>
    <property type="match status" value="1"/>
</dbReference>
<keyword evidence="2 5" id="KW-0808">Transferase</keyword>
<sequence length="416" mass="45861">MSLLADHKLLLGAVGIAVTSAVAGFSISRIFQRRNLSLYKISEEDNPVAKYVTEYGIREPSALASLRKATVKLPLGDMLCSSDEAQLMRLFIELIKAKKVIEIGTFTGYNTLSMAIALPSDGKVVSCDITDKFMKEIDAHRYFQEAGVESKVEFKIQSALTTLDELIAAGEAESFDLAFIDAAKTEYDQYYEKSLQLLRQGGLIVVDNVLLNGSVCDPKKVATKPRTRAIHNLNTKLHKDTRVTISMIPFSDAKKVIEIGVYTGYNTLSMAVALPPYGKVVACDITDKFLREADSHHYFKEAGVESKIDLRMQPAIATLDELINAGESGTFDLVFIDADRISKDKYYEKSLQLLRKGGLVVIDNVLCDGKVCDPEERAANTDLKAPHDLNVKVHEDSRVLMSLIPIADGVTIAMKL</sequence>
<evidence type="ECO:0000256" key="3">
    <source>
        <dbReference type="ARBA" id="ARBA00022691"/>
    </source>
</evidence>
<dbReference type="PANTHER" id="PTHR10509:SF93">
    <property type="entry name" value="CATECHOL O-METHYLTRANSFERASE DOMAIN-CONTAINING PROTEIN 1"/>
    <property type="match status" value="1"/>
</dbReference>
<dbReference type="CDD" id="cd02440">
    <property type="entry name" value="AdoMet_MTases"/>
    <property type="match status" value="2"/>
</dbReference>
<comment type="similarity">
    <text evidence="4">Belongs to the class I-like SAM-binding methyltransferase superfamily. Cation-dependent O-methyltransferase family.</text>
</comment>
<proteinExistence type="inferred from homology"/>
<gene>
    <name evidence="5" type="primary">Comtd1</name>
    <name evidence="5" type="ORF">AWC38_SpisGene1353</name>
</gene>
<evidence type="ECO:0000256" key="1">
    <source>
        <dbReference type="ARBA" id="ARBA00022603"/>
    </source>
</evidence>
<dbReference type="AlphaFoldDB" id="A0A2B4SYT8"/>
<dbReference type="SUPFAM" id="SSF53335">
    <property type="entry name" value="S-adenosyl-L-methionine-dependent methyltransferases"/>
    <property type="match status" value="2"/>
</dbReference>
<reference evidence="6" key="1">
    <citation type="journal article" date="2017" name="bioRxiv">
        <title>Comparative analysis of the genomes of Stylophora pistillata and Acropora digitifera provides evidence for extensive differences between species of corals.</title>
        <authorList>
            <person name="Voolstra C.R."/>
            <person name="Li Y."/>
            <person name="Liew Y.J."/>
            <person name="Baumgarten S."/>
            <person name="Zoccola D."/>
            <person name="Flot J.-F."/>
            <person name="Tambutte S."/>
            <person name="Allemand D."/>
            <person name="Aranda M."/>
        </authorList>
    </citation>
    <scope>NUCLEOTIDE SEQUENCE [LARGE SCALE GENOMIC DNA]</scope>
</reference>
<name>A0A2B4SYT8_STYPI</name>
<dbReference type="InterPro" id="IPR029063">
    <property type="entry name" value="SAM-dependent_MTases_sf"/>
</dbReference>
<evidence type="ECO:0000313" key="5">
    <source>
        <dbReference type="EMBL" id="PFX33728.1"/>
    </source>
</evidence>
<dbReference type="PROSITE" id="PS51682">
    <property type="entry name" value="SAM_OMT_I"/>
    <property type="match status" value="2"/>
</dbReference>
<dbReference type="OrthoDB" id="10251242at2759"/>
<keyword evidence="3" id="KW-0949">S-adenosyl-L-methionine</keyword>
<dbReference type="Proteomes" id="UP000225706">
    <property type="component" value="Unassembled WGS sequence"/>
</dbReference>
<dbReference type="GO" id="GO:0032259">
    <property type="term" value="P:methylation"/>
    <property type="evidence" value="ECO:0007669"/>
    <property type="project" value="UniProtKB-KW"/>
</dbReference>
<dbReference type="EMBL" id="LSMT01000009">
    <property type="protein sequence ID" value="PFX33728.1"/>
    <property type="molecule type" value="Genomic_DNA"/>
</dbReference>
<dbReference type="Pfam" id="PF01596">
    <property type="entry name" value="Methyltransf_3"/>
    <property type="match status" value="1"/>
</dbReference>